<dbReference type="Gene3D" id="2.60.40.1220">
    <property type="match status" value="1"/>
</dbReference>
<accession>A0ABP7NYQ0</accession>
<name>A0ABP7NYQ0_9GAMM</name>
<evidence type="ECO:0000259" key="2">
    <source>
        <dbReference type="Pfam" id="PF00188"/>
    </source>
</evidence>
<reference evidence="5" key="1">
    <citation type="journal article" date="2019" name="Int. J. Syst. Evol. Microbiol.">
        <title>The Global Catalogue of Microorganisms (GCM) 10K type strain sequencing project: providing services to taxonomists for standard genome sequencing and annotation.</title>
        <authorList>
            <consortium name="The Broad Institute Genomics Platform"/>
            <consortium name="The Broad Institute Genome Sequencing Center for Infectious Disease"/>
            <person name="Wu L."/>
            <person name="Ma J."/>
        </authorList>
    </citation>
    <scope>NUCLEOTIDE SEQUENCE [LARGE SCALE GENOMIC DNA]</scope>
    <source>
        <strain evidence="5">JCM 17555</strain>
    </source>
</reference>
<dbReference type="Pfam" id="PF13205">
    <property type="entry name" value="Big_5"/>
    <property type="match status" value="1"/>
</dbReference>
<comment type="caution">
    <text evidence="4">The sequence shown here is derived from an EMBL/GenBank/DDBJ whole genome shotgun (WGS) entry which is preliminary data.</text>
</comment>
<evidence type="ECO:0000313" key="5">
    <source>
        <dbReference type="Proteomes" id="UP001501337"/>
    </source>
</evidence>
<dbReference type="InterPro" id="IPR014044">
    <property type="entry name" value="CAP_dom"/>
</dbReference>
<proteinExistence type="predicted"/>
<dbReference type="CDD" id="cd05379">
    <property type="entry name" value="CAP_bacterial"/>
    <property type="match status" value="1"/>
</dbReference>
<organism evidence="4 5">
    <name type="scientific">Allohahella marinimesophila</name>
    <dbReference type="NCBI Taxonomy" id="1054972"/>
    <lineage>
        <taxon>Bacteria</taxon>
        <taxon>Pseudomonadati</taxon>
        <taxon>Pseudomonadota</taxon>
        <taxon>Gammaproteobacteria</taxon>
        <taxon>Oceanospirillales</taxon>
        <taxon>Hahellaceae</taxon>
        <taxon>Allohahella</taxon>
    </lineage>
</organism>
<keyword evidence="5" id="KW-1185">Reference proteome</keyword>
<keyword evidence="1" id="KW-0732">Signal</keyword>
<dbReference type="PANTHER" id="PTHR31157">
    <property type="entry name" value="SCP DOMAIN-CONTAINING PROTEIN"/>
    <property type="match status" value="1"/>
</dbReference>
<dbReference type="SUPFAM" id="SSF55797">
    <property type="entry name" value="PR-1-like"/>
    <property type="match status" value="1"/>
</dbReference>
<dbReference type="Proteomes" id="UP001501337">
    <property type="component" value="Unassembled WGS sequence"/>
</dbReference>
<evidence type="ECO:0000259" key="3">
    <source>
        <dbReference type="Pfam" id="PF13205"/>
    </source>
</evidence>
<feature type="domain" description="SCP" evidence="2">
    <location>
        <begin position="108"/>
        <end position="237"/>
    </location>
</feature>
<gene>
    <name evidence="4" type="ORF">GCM10022278_14030</name>
</gene>
<dbReference type="EMBL" id="BAABBO010000007">
    <property type="protein sequence ID" value="GAA3956677.1"/>
    <property type="molecule type" value="Genomic_DNA"/>
</dbReference>
<protein>
    <recommendedName>
        <fullName evidence="6">SCP domain-containing protein</fullName>
    </recommendedName>
</protein>
<evidence type="ECO:0000313" key="4">
    <source>
        <dbReference type="EMBL" id="GAA3956677.1"/>
    </source>
</evidence>
<evidence type="ECO:0000256" key="1">
    <source>
        <dbReference type="ARBA" id="ARBA00022729"/>
    </source>
</evidence>
<dbReference type="InterPro" id="IPR014755">
    <property type="entry name" value="Cu-Rt/internalin_Ig-like"/>
</dbReference>
<dbReference type="InterPro" id="IPR032812">
    <property type="entry name" value="SbsA_Ig"/>
</dbReference>
<dbReference type="Gene3D" id="3.40.33.10">
    <property type="entry name" value="CAP"/>
    <property type="match status" value="1"/>
</dbReference>
<dbReference type="Pfam" id="PF00188">
    <property type="entry name" value="CAP"/>
    <property type="match status" value="1"/>
</dbReference>
<dbReference type="InterPro" id="IPR035940">
    <property type="entry name" value="CAP_sf"/>
</dbReference>
<evidence type="ECO:0008006" key="6">
    <source>
        <dbReference type="Google" id="ProtNLM"/>
    </source>
</evidence>
<sequence>MSTKVTLNFSEDLIPATVNTDNLEIRKSGSPIGIKVEYAAGSDQVRLVPQSTLSPDTLYQIVIKSGLMSASGDEATWQSWQFRTVESAGETSQGSIDGCMSSVDVEMLRAVNAARSNARSCGGTHYAAQSALRWSCKLDSAATTHARDMASNNFFSHTGSDGSRMGQRMNNAGYRWSSAAENIAGGQYTVGSVMNGWLSSAGHCRNIMSSSVTEMGASLITTSPGSSGYSRYWVQNFGRPAN</sequence>
<dbReference type="PANTHER" id="PTHR31157:SF1">
    <property type="entry name" value="SCP DOMAIN-CONTAINING PROTEIN"/>
    <property type="match status" value="1"/>
</dbReference>
<feature type="domain" description="SbsA Ig-like" evidence="3">
    <location>
        <begin position="3"/>
        <end position="84"/>
    </location>
</feature>